<evidence type="ECO:0000313" key="2">
    <source>
        <dbReference type="Proteomes" id="UP000557739"/>
    </source>
</evidence>
<proteinExistence type="predicted"/>
<gene>
    <name evidence="1" type="ORF">FHR19_000309</name>
</gene>
<accession>A0A7W9AM43</accession>
<dbReference type="AlphaFoldDB" id="A0A7W9AM43"/>
<reference evidence="1 2" key="1">
    <citation type="submission" date="2020-08" db="EMBL/GenBank/DDBJ databases">
        <title>Genomic Encyclopedia of Type Strains, Phase IV (KMG-IV): sequencing the most valuable type-strain genomes for metagenomic binning, comparative biology and taxonomic classification.</title>
        <authorList>
            <person name="Goeker M."/>
        </authorList>
    </citation>
    <scope>NUCLEOTIDE SEQUENCE [LARGE SCALE GENOMIC DNA]</scope>
    <source>
        <strain evidence="1 2">DSM 27244</strain>
    </source>
</reference>
<dbReference type="Proteomes" id="UP000557739">
    <property type="component" value="Unassembled WGS sequence"/>
</dbReference>
<organism evidence="1 2">
    <name type="scientific">Sphingomonas yantingensis</name>
    <dbReference type="NCBI Taxonomy" id="1241761"/>
    <lineage>
        <taxon>Bacteria</taxon>
        <taxon>Pseudomonadati</taxon>
        <taxon>Pseudomonadota</taxon>
        <taxon>Alphaproteobacteria</taxon>
        <taxon>Sphingomonadales</taxon>
        <taxon>Sphingomonadaceae</taxon>
        <taxon>Sphingomonas</taxon>
    </lineage>
</organism>
<comment type="caution">
    <text evidence="1">The sequence shown here is derived from an EMBL/GenBank/DDBJ whole genome shotgun (WGS) entry which is preliminary data.</text>
</comment>
<keyword evidence="2" id="KW-1185">Reference proteome</keyword>
<dbReference type="EMBL" id="JACIJJ010000001">
    <property type="protein sequence ID" value="MBB5696984.1"/>
    <property type="molecule type" value="Genomic_DNA"/>
</dbReference>
<protein>
    <submittedName>
        <fullName evidence="1">Uncharacterized protein</fullName>
    </submittedName>
</protein>
<name>A0A7W9AM43_9SPHN</name>
<evidence type="ECO:0000313" key="1">
    <source>
        <dbReference type="EMBL" id="MBB5696984.1"/>
    </source>
</evidence>
<sequence>MPGVPPVFFPGDVLVVMAVEADGVFECQLADANGRPVPSVSDTIFIEELT</sequence>